<keyword evidence="3" id="KW-1185">Reference proteome</keyword>
<feature type="domain" description="GAF" evidence="1">
    <location>
        <begin position="51"/>
        <end position="194"/>
    </location>
</feature>
<name>A0ABP8L5V5_9BACT</name>
<dbReference type="Gene3D" id="3.30.450.40">
    <property type="match status" value="1"/>
</dbReference>
<accession>A0ABP8L5V5</accession>
<evidence type="ECO:0000259" key="1">
    <source>
        <dbReference type="SMART" id="SM00065"/>
    </source>
</evidence>
<dbReference type="SMART" id="SM00065">
    <property type="entry name" value="GAF"/>
    <property type="match status" value="1"/>
</dbReference>
<protein>
    <recommendedName>
        <fullName evidence="1">GAF domain-containing protein</fullName>
    </recommendedName>
</protein>
<dbReference type="EMBL" id="BAABHC010000001">
    <property type="protein sequence ID" value="GAA4423233.1"/>
    <property type="molecule type" value="Genomic_DNA"/>
</dbReference>
<reference evidence="3" key="1">
    <citation type="journal article" date="2019" name="Int. J. Syst. Evol. Microbiol.">
        <title>The Global Catalogue of Microorganisms (GCM) 10K type strain sequencing project: providing services to taxonomists for standard genome sequencing and annotation.</title>
        <authorList>
            <consortium name="The Broad Institute Genomics Platform"/>
            <consortium name="The Broad Institute Genome Sequencing Center for Infectious Disease"/>
            <person name="Wu L."/>
            <person name="Ma J."/>
        </authorList>
    </citation>
    <scope>NUCLEOTIDE SEQUENCE [LARGE SCALE GENOMIC DNA]</scope>
    <source>
        <strain evidence="3">JCM 17926</strain>
    </source>
</reference>
<sequence>MQGGQWLLHLTKSKRVAERNTRNTFIGINIIPDNEEERLHKLKEYDILDTPEEGAFNHLASMATHMFNVPIALVSLVDANRVWFKANVGMEGIASAPRGESLCSLAVLNDDLTIFPDAANEPCLLANPLVSGNFGLRFYAGAPLVTRHGLNIGTFCLIDKQPREFIESDQKMLVHLASMVMEEIEKRYLRRKDDNAS</sequence>
<dbReference type="InterPro" id="IPR029016">
    <property type="entry name" value="GAF-like_dom_sf"/>
</dbReference>
<dbReference type="SUPFAM" id="SSF55781">
    <property type="entry name" value="GAF domain-like"/>
    <property type="match status" value="1"/>
</dbReference>
<proteinExistence type="predicted"/>
<evidence type="ECO:0000313" key="3">
    <source>
        <dbReference type="Proteomes" id="UP001500552"/>
    </source>
</evidence>
<dbReference type="PANTHER" id="PTHR43102">
    <property type="entry name" value="SLR1143 PROTEIN"/>
    <property type="match status" value="1"/>
</dbReference>
<evidence type="ECO:0000313" key="2">
    <source>
        <dbReference type="EMBL" id="GAA4423233.1"/>
    </source>
</evidence>
<organism evidence="2 3">
    <name type="scientific">Pontibacter saemangeumensis</name>
    <dbReference type="NCBI Taxonomy" id="1084525"/>
    <lineage>
        <taxon>Bacteria</taxon>
        <taxon>Pseudomonadati</taxon>
        <taxon>Bacteroidota</taxon>
        <taxon>Cytophagia</taxon>
        <taxon>Cytophagales</taxon>
        <taxon>Hymenobacteraceae</taxon>
        <taxon>Pontibacter</taxon>
    </lineage>
</organism>
<gene>
    <name evidence="2" type="ORF">GCM10023188_01810</name>
</gene>
<comment type="caution">
    <text evidence="2">The sequence shown here is derived from an EMBL/GenBank/DDBJ whole genome shotgun (WGS) entry which is preliminary data.</text>
</comment>
<dbReference type="Pfam" id="PF01590">
    <property type="entry name" value="GAF"/>
    <property type="match status" value="1"/>
</dbReference>
<dbReference type="PANTHER" id="PTHR43102:SF2">
    <property type="entry name" value="GAF DOMAIN-CONTAINING PROTEIN"/>
    <property type="match status" value="1"/>
</dbReference>
<dbReference type="InterPro" id="IPR003018">
    <property type="entry name" value="GAF"/>
</dbReference>
<dbReference type="Proteomes" id="UP001500552">
    <property type="component" value="Unassembled WGS sequence"/>
</dbReference>